<organism evidence="2 3">
    <name type="scientific">Coemansia thaxteri</name>
    <dbReference type="NCBI Taxonomy" id="2663907"/>
    <lineage>
        <taxon>Eukaryota</taxon>
        <taxon>Fungi</taxon>
        <taxon>Fungi incertae sedis</taxon>
        <taxon>Zoopagomycota</taxon>
        <taxon>Kickxellomycotina</taxon>
        <taxon>Kickxellomycetes</taxon>
        <taxon>Kickxellales</taxon>
        <taxon>Kickxellaceae</taxon>
        <taxon>Coemansia</taxon>
    </lineage>
</organism>
<dbReference type="AlphaFoldDB" id="A0A9W8EDN2"/>
<dbReference type="GO" id="GO:0051539">
    <property type="term" value="F:4 iron, 4 sulfur cluster binding"/>
    <property type="evidence" value="ECO:0007669"/>
    <property type="project" value="TreeGrafter"/>
</dbReference>
<dbReference type="InterPro" id="IPR010723">
    <property type="entry name" value="HemN_C"/>
</dbReference>
<feature type="domain" description="Radical SAM core" evidence="1">
    <location>
        <begin position="1"/>
        <end position="228"/>
    </location>
</feature>
<dbReference type="InterPro" id="IPR034505">
    <property type="entry name" value="Coproporphyrinogen-III_oxidase"/>
</dbReference>
<proteinExistence type="predicted"/>
<dbReference type="GO" id="GO:0005739">
    <property type="term" value="C:mitochondrion"/>
    <property type="evidence" value="ECO:0007669"/>
    <property type="project" value="TreeGrafter"/>
</dbReference>
<accession>A0A9W8EDN2</accession>
<dbReference type="Pfam" id="PF04055">
    <property type="entry name" value="Radical_SAM"/>
    <property type="match status" value="1"/>
</dbReference>
<name>A0A9W8EDN2_9FUNG</name>
<dbReference type="InterPro" id="IPR058240">
    <property type="entry name" value="rSAM_sf"/>
</dbReference>
<comment type="caution">
    <text evidence="2">The sequence shown here is derived from an EMBL/GenBank/DDBJ whole genome shotgun (WGS) entry which is preliminary data.</text>
</comment>
<dbReference type="PROSITE" id="PS51918">
    <property type="entry name" value="RADICAL_SAM"/>
    <property type="match status" value="1"/>
</dbReference>
<dbReference type="Gene3D" id="3.30.750.200">
    <property type="match status" value="1"/>
</dbReference>
<dbReference type="PANTHER" id="PTHR13932:SF5">
    <property type="entry name" value="RADICAL S-ADENOSYL METHIONINE DOMAIN-CONTAINING PROTEIN 1, MITOCHONDRIAL"/>
    <property type="match status" value="1"/>
</dbReference>
<protein>
    <submittedName>
        <fullName evidence="2">Radical S-adenosyl methionine domain-containing protein 1</fullName>
    </submittedName>
</protein>
<evidence type="ECO:0000313" key="3">
    <source>
        <dbReference type="Proteomes" id="UP001150907"/>
    </source>
</evidence>
<sequence length="383" mass="42612">MPEYTAAPGVYSVVIWLLPEYHYRYHERITGALIQELRYSLAPHKDKELRSIYFGGGTPSLALPGNIGRIIDEANKLVPLTNNAEVTLESNPTSAEVAKMRDFKLAGINRYSIGVQTLDDKLLRKMGRLHTGAEGLAAVDRAKTLFPGRVTFDMIFGLEAQTLQQWQTELKTALDHADRHISIYQLTVEPGTPLFRDQQAKRVVLPSGDVQVQMYESTVDICKDRGFRQYEVSSFATHQSAESVHNKGYWQGQQWLGIGPSAHSRFTDPASGQRICSVRIPDTRQWALQCERTGHGTGKALVVSDADAKQEAVVFGLRMLDGITNAQFTAVSGGESLASYLCMDRVRHYASEGYLQWNAQAACLAPTRRGMQVIDTILLEIIP</sequence>
<evidence type="ECO:0000313" key="2">
    <source>
        <dbReference type="EMBL" id="KAJ2000885.1"/>
    </source>
</evidence>
<dbReference type="PANTHER" id="PTHR13932">
    <property type="entry name" value="COPROPORPHYRINIGEN III OXIDASE"/>
    <property type="match status" value="1"/>
</dbReference>
<dbReference type="InterPro" id="IPR006638">
    <property type="entry name" value="Elp3/MiaA/NifB-like_rSAM"/>
</dbReference>
<evidence type="ECO:0000259" key="1">
    <source>
        <dbReference type="PROSITE" id="PS51918"/>
    </source>
</evidence>
<dbReference type="SMART" id="SM00729">
    <property type="entry name" value="Elp3"/>
    <property type="match status" value="1"/>
</dbReference>
<gene>
    <name evidence="2" type="primary">RSAD1</name>
    <name evidence="2" type="ORF">H4R26_004404</name>
</gene>
<dbReference type="InterPro" id="IPR007197">
    <property type="entry name" value="rSAM"/>
</dbReference>
<dbReference type="Pfam" id="PF06969">
    <property type="entry name" value="HemN_C"/>
    <property type="match status" value="1"/>
</dbReference>
<dbReference type="GO" id="GO:0006779">
    <property type="term" value="P:porphyrin-containing compound biosynthetic process"/>
    <property type="evidence" value="ECO:0007669"/>
    <property type="project" value="TreeGrafter"/>
</dbReference>
<dbReference type="SUPFAM" id="SSF102114">
    <property type="entry name" value="Radical SAM enzymes"/>
    <property type="match status" value="1"/>
</dbReference>
<dbReference type="OrthoDB" id="431409at2759"/>
<dbReference type="EMBL" id="JANBQF010000473">
    <property type="protein sequence ID" value="KAJ2000885.1"/>
    <property type="molecule type" value="Genomic_DNA"/>
</dbReference>
<dbReference type="Proteomes" id="UP001150907">
    <property type="component" value="Unassembled WGS sequence"/>
</dbReference>
<keyword evidence="3" id="KW-1185">Reference proteome</keyword>
<reference evidence="2" key="1">
    <citation type="submission" date="2022-07" db="EMBL/GenBank/DDBJ databases">
        <title>Phylogenomic reconstructions and comparative analyses of Kickxellomycotina fungi.</title>
        <authorList>
            <person name="Reynolds N.K."/>
            <person name="Stajich J.E."/>
            <person name="Barry K."/>
            <person name="Grigoriev I.V."/>
            <person name="Crous P."/>
            <person name="Smith M.E."/>
        </authorList>
    </citation>
    <scope>NUCLEOTIDE SEQUENCE</scope>
    <source>
        <strain evidence="2">IMI 214461</strain>
    </source>
</reference>
<dbReference type="GO" id="GO:0003824">
    <property type="term" value="F:catalytic activity"/>
    <property type="evidence" value="ECO:0007669"/>
    <property type="project" value="InterPro"/>
</dbReference>